<evidence type="ECO:0000313" key="2">
    <source>
        <dbReference type="Proteomes" id="UP000828048"/>
    </source>
</evidence>
<comment type="caution">
    <text evidence="1">The sequence shown here is derived from an EMBL/GenBank/DDBJ whole genome shotgun (WGS) entry which is preliminary data.</text>
</comment>
<keyword evidence="2" id="KW-1185">Reference proteome</keyword>
<protein>
    <submittedName>
        <fullName evidence="1">Uncharacterized protein</fullName>
    </submittedName>
</protein>
<reference evidence="1 2" key="1">
    <citation type="journal article" date="2021" name="Hortic Res">
        <title>High-quality reference genome and annotation aids understanding of berry development for evergreen blueberry (Vaccinium darrowii).</title>
        <authorList>
            <person name="Yu J."/>
            <person name="Hulse-Kemp A.M."/>
            <person name="Babiker E."/>
            <person name="Staton M."/>
        </authorList>
    </citation>
    <scope>NUCLEOTIDE SEQUENCE [LARGE SCALE GENOMIC DNA]</scope>
    <source>
        <strain evidence="2">cv. NJ 8807/NJ 8810</strain>
        <tissue evidence="1">Young leaf</tissue>
    </source>
</reference>
<accession>A0ACB7XLD1</accession>
<name>A0ACB7XLD1_9ERIC</name>
<evidence type="ECO:0000313" key="1">
    <source>
        <dbReference type="EMBL" id="KAH7841572.1"/>
    </source>
</evidence>
<proteinExistence type="predicted"/>
<organism evidence="1 2">
    <name type="scientific">Vaccinium darrowii</name>
    <dbReference type="NCBI Taxonomy" id="229202"/>
    <lineage>
        <taxon>Eukaryota</taxon>
        <taxon>Viridiplantae</taxon>
        <taxon>Streptophyta</taxon>
        <taxon>Embryophyta</taxon>
        <taxon>Tracheophyta</taxon>
        <taxon>Spermatophyta</taxon>
        <taxon>Magnoliopsida</taxon>
        <taxon>eudicotyledons</taxon>
        <taxon>Gunneridae</taxon>
        <taxon>Pentapetalae</taxon>
        <taxon>asterids</taxon>
        <taxon>Ericales</taxon>
        <taxon>Ericaceae</taxon>
        <taxon>Vaccinioideae</taxon>
        <taxon>Vaccinieae</taxon>
        <taxon>Vaccinium</taxon>
    </lineage>
</organism>
<gene>
    <name evidence="1" type="ORF">Vadar_031689</name>
</gene>
<dbReference type="Proteomes" id="UP000828048">
    <property type="component" value="Chromosome 10"/>
</dbReference>
<sequence length="94" mass="10259">MRSSLIWGPLIVIVQMNGETCGQKSGVAFAKITFKKPHMLLLDEPSNHRNLDAVEALIQGLVLFQGGMLMVSHDEHLISGSVEQLWAVTDGKAC</sequence>
<dbReference type="EMBL" id="CM037160">
    <property type="protein sequence ID" value="KAH7841572.1"/>
    <property type="molecule type" value="Genomic_DNA"/>
</dbReference>